<dbReference type="Proteomes" id="UP001310890">
    <property type="component" value="Unassembled WGS sequence"/>
</dbReference>
<proteinExistence type="predicted"/>
<name>A0AAN7T9E5_9PEZI</name>
<accession>A0AAN7T9E5</accession>
<reference evidence="2" key="1">
    <citation type="submission" date="2023-08" db="EMBL/GenBank/DDBJ databases">
        <title>Black Yeasts Isolated from many extreme environments.</title>
        <authorList>
            <person name="Coleine C."/>
            <person name="Stajich J.E."/>
            <person name="Selbmann L."/>
        </authorList>
    </citation>
    <scope>NUCLEOTIDE SEQUENCE</scope>
    <source>
        <strain evidence="2">CCFEE 5401</strain>
    </source>
</reference>
<evidence type="ECO:0000313" key="2">
    <source>
        <dbReference type="EMBL" id="KAK5107388.1"/>
    </source>
</evidence>
<dbReference type="Pfam" id="PF12770">
    <property type="entry name" value="CHAT"/>
    <property type="match status" value="1"/>
</dbReference>
<comment type="caution">
    <text evidence="2">The sequence shown here is derived from an EMBL/GenBank/DDBJ whole genome shotgun (WGS) entry which is preliminary data.</text>
</comment>
<protein>
    <recommendedName>
        <fullName evidence="1">CHAT domain-containing protein</fullName>
    </recommendedName>
</protein>
<dbReference type="InterPro" id="IPR024983">
    <property type="entry name" value="CHAT_dom"/>
</dbReference>
<feature type="domain" description="CHAT" evidence="1">
    <location>
        <begin position="53"/>
        <end position="340"/>
    </location>
</feature>
<dbReference type="EMBL" id="JAVRRL010000124">
    <property type="protein sequence ID" value="KAK5107388.1"/>
    <property type="molecule type" value="Genomic_DNA"/>
</dbReference>
<evidence type="ECO:0000259" key="1">
    <source>
        <dbReference type="Pfam" id="PF12770"/>
    </source>
</evidence>
<organism evidence="2 3">
    <name type="scientific">Meristemomyces frigidus</name>
    <dbReference type="NCBI Taxonomy" id="1508187"/>
    <lineage>
        <taxon>Eukaryota</taxon>
        <taxon>Fungi</taxon>
        <taxon>Dikarya</taxon>
        <taxon>Ascomycota</taxon>
        <taxon>Pezizomycotina</taxon>
        <taxon>Dothideomycetes</taxon>
        <taxon>Dothideomycetidae</taxon>
        <taxon>Mycosphaerellales</taxon>
        <taxon>Teratosphaeriaceae</taxon>
        <taxon>Meristemomyces</taxon>
    </lineage>
</organism>
<dbReference type="AlphaFoldDB" id="A0AAN7T9E5"/>
<evidence type="ECO:0000313" key="3">
    <source>
        <dbReference type="Proteomes" id="UP001310890"/>
    </source>
</evidence>
<sequence>MVPCGLRRVELEGIDMDVVLRYRNLFLKVVDAKVLESHFAWAGKMFENIMTFLWKKVASPIMDAIASAPSQRRGLKKPRVFWLSTSLTSFFPIHAAGDYDDPQPGRFVHDRVVSSYTPSVQVLKHMRTLFDKFEGTASHTGDTEALLVGMRSTPGRTDLRADVELDVIRASLPSTMSNEPLMEPKSDQVLLKLSTCTLVHFACHGVSNGEDPSLSKLLLQDWKRNPFTVRKLISAKVHNCRLAYLSACETMSVKDARTHDEGIHLAGGFHMAGIPQVISTSWSVDDDVSAAVASMFYSFLDNGEDQLDFKGAAIALDNVVQILRDQGVHALLWGAYVHSGV</sequence>
<gene>
    <name evidence="2" type="ORF">LTR62_001331</name>
</gene>